<dbReference type="AlphaFoldDB" id="A0A1G6WBD4"/>
<protein>
    <submittedName>
        <fullName evidence="2">Predicted secreted protein</fullName>
    </submittedName>
</protein>
<evidence type="ECO:0000313" key="2">
    <source>
        <dbReference type="EMBL" id="SDD63099.1"/>
    </source>
</evidence>
<keyword evidence="1" id="KW-1133">Transmembrane helix</keyword>
<sequence>MNIATILLVYVVAWWMVFFAVLPWGIRSQHETEEGVTEGTEPGAPANPNLKKKIIVTSLIALVLTVGYYFVATSGWISFRYKG</sequence>
<keyword evidence="1" id="KW-0812">Transmembrane</keyword>
<reference evidence="2 3" key="1">
    <citation type="submission" date="2016-10" db="EMBL/GenBank/DDBJ databases">
        <authorList>
            <person name="de Groot N.N."/>
        </authorList>
    </citation>
    <scope>NUCLEOTIDE SEQUENCE [LARGE SCALE GENOMIC DNA]</scope>
    <source>
        <strain evidence="2 3">CGMCC 1.9109</strain>
    </source>
</reference>
<proteinExistence type="predicted"/>
<dbReference type="RefSeq" id="WP_068306049.1">
    <property type="nucleotide sequence ID" value="NZ_DAIOMO010000001.1"/>
</dbReference>
<feature type="transmembrane region" description="Helical" evidence="1">
    <location>
        <begin position="54"/>
        <end position="79"/>
    </location>
</feature>
<evidence type="ECO:0000256" key="1">
    <source>
        <dbReference type="SAM" id="Phobius"/>
    </source>
</evidence>
<dbReference type="Pfam" id="PF07330">
    <property type="entry name" value="DUF1467"/>
    <property type="match status" value="1"/>
</dbReference>
<gene>
    <name evidence="2" type="ORF">SAMN04488071_1044</name>
</gene>
<dbReference type="STRING" id="637679.GCA_001550055_02759"/>
<keyword evidence="1" id="KW-0472">Membrane</keyword>
<accession>A0A1G6WBD4</accession>
<feature type="transmembrane region" description="Helical" evidence="1">
    <location>
        <begin position="7"/>
        <end position="26"/>
    </location>
</feature>
<dbReference type="EMBL" id="FNAK01000002">
    <property type="protein sequence ID" value="SDD63099.1"/>
    <property type="molecule type" value="Genomic_DNA"/>
</dbReference>
<keyword evidence="3" id="KW-1185">Reference proteome</keyword>
<evidence type="ECO:0000313" key="3">
    <source>
        <dbReference type="Proteomes" id="UP000183685"/>
    </source>
</evidence>
<dbReference type="Proteomes" id="UP000183685">
    <property type="component" value="Unassembled WGS sequence"/>
</dbReference>
<name>A0A1G6WBD4_9PROT</name>
<dbReference type="InterPro" id="IPR009935">
    <property type="entry name" value="DUF1467"/>
</dbReference>
<dbReference type="OrthoDB" id="9804637at2"/>
<organism evidence="2 3">
    <name type="scientific">Kordiimonas lacus</name>
    <dbReference type="NCBI Taxonomy" id="637679"/>
    <lineage>
        <taxon>Bacteria</taxon>
        <taxon>Pseudomonadati</taxon>
        <taxon>Pseudomonadota</taxon>
        <taxon>Alphaproteobacteria</taxon>
        <taxon>Kordiimonadales</taxon>
        <taxon>Kordiimonadaceae</taxon>
        <taxon>Kordiimonas</taxon>
    </lineage>
</organism>